<dbReference type="RefSeq" id="WP_106647963.1">
    <property type="nucleotide sequence ID" value="NZ_BMGO01000001.1"/>
</dbReference>
<keyword evidence="2" id="KW-1185">Reference proteome</keyword>
<gene>
    <name evidence="1" type="ORF">CW740_00540</name>
</gene>
<dbReference type="KEGG" id="kpd:CW740_00540"/>
<protein>
    <submittedName>
        <fullName evidence="1">Uncharacterized protein</fullName>
    </submittedName>
</protein>
<dbReference type="EMBL" id="CP025120">
    <property type="protein sequence ID" value="AUD80021.1"/>
    <property type="molecule type" value="Genomic_DNA"/>
</dbReference>
<reference evidence="1 2" key="1">
    <citation type="submission" date="2017-12" db="EMBL/GenBank/DDBJ databases">
        <title>Kangiella profundi FT102 completed genome.</title>
        <authorList>
            <person name="Xu J."/>
            <person name="Wang J."/>
            <person name="Lu Y."/>
        </authorList>
    </citation>
    <scope>NUCLEOTIDE SEQUENCE [LARGE SCALE GENOMIC DNA]</scope>
    <source>
        <strain evidence="1 2">FT102</strain>
    </source>
</reference>
<dbReference type="InterPro" id="IPR012658">
    <property type="entry name" value="YheV"/>
</dbReference>
<organism evidence="1 2">
    <name type="scientific">Kangiella profundi</name>
    <dbReference type="NCBI Taxonomy" id="1561924"/>
    <lineage>
        <taxon>Bacteria</taxon>
        <taxon>Pseudomonadati</taxon>
        <taxon>Pseudomonadota</taxon>
        <taxon>Gammaproteobacteria</taxon>
        <taxon>Kangiellales</taxon>
        <taxon>Kangiellaceae</taxon>
        <taxon>Kangiella</taxon>
    </lineage>
</organism>
<accession>A0A2K9AXZ4</accession>
<sequence>MQEKTTPKRFVAGAVCPKCQTMDSTVCYYEDEIFVRECTECSFIERIGHDEEPEDNSKPQIIKVKEL</sequence>
<evidence type="ECO:0000313" key="2">
    <source>
        <dbReference type="Proteomes" id="UP000232693"/>
    </source>
</evidence>
<dbReference type="Proteomes" id="UP000232693">
    <property type="component" value="Chromosome"/>
</dbReference>
<dbReference type="AlphaFoldDB" id="A0A2K9AXZ4"/>
<dbReference type="OrthoDB" id="5881059at2"/>
<dbReference type="Pfam" id="PF09526">
    <property type="entry name" value="DUF2387"/>
    <property type="match status" value="1"/>
</dbReference>
<name>A0A2K9AXZ4_9GAMM</name>
<dbReference type="NCBIfam" id="TIGR02443">
    <property type="entry name" value="YheV family putative zinc ribbon protein"/>
    <property type="match status" value="1"/>
</dbReference>
<evidence type="ECO:0000313" key="1">
    <source>
        <dbReference type="EMBL" id="AUD80021.1"/>
    </source>
</evidence>
<proteinExistence type="predicted"/>